<evidence type="ECO:0000256" key="5">
    <source>
        <dbReference type="ARBA" id="ARBA00022840"/>
    </source>
</evidence>
<evidence type="ECO:0000256" key="6">
    <source>
        <dbReference type="ARBA" id="ARBA00023012"/>
    </source>
</evidence>
<gene>
    <name evidence="8" type="ORF">METZ01_LOCUS6087</name>
</gene>
<dbReference type="InterPro" id="IPR003661">
    <property type="entry name" value="HisK_dim/P_dom"/>
</dbReference>
<evidence type="ECO:0000256" key="1">
    <source>
        <dbReference type="ARBA" id="ARBA00022553"/>
    </source>
</evidence>
<dbReference type="InterPro" id="IPR036890">
    <property type="entry name" value="HATPase_C_sf"/>
</dbReference>
<dbReference type="Pfam" id="PF02518">
    <property type="entry name" value="HATPase_c"/>
    <property type="match status" value="1"/>
</dbReference>
<dbReference type="Gene3D" id="3.30.565.10">
    <property type="entry name" value="Histidine kinase-like ATPase, C-terminal domain"/>
    <property type="match status" value="1"/>
</dbReference>
<dbReference type="SUPFAM" id="SSF47384">
    <property type="entry name" value="Homodimeric domain of signal transducing histidine kinase"/>
    <property type="match status" value="1"/>
</dbReference>
<keyword evidence="2" id="KW-0808">Transferase</keyword>
<dbReference type="SUPFAM" id="SSF55874">
    <property type="entry name" value="ATPase domain of HSP90 chaperone/DNA topoisomerase II/histidine kinase"/>
    <property type="match status" value="1"/>
</dbReference>
<feature type="non-terminal residue" evidence="8">
    <location>
        <position position="1"/>
    </location>
</feature>
<keyword evidence="1" id="KW-0597">Phosphoprotein</keyword>
<sequence length="360" mass="40146">VPLDSVHKRLLDQLKTGVVLLDNKLRLLYINVAAESLLDISDSKANQLFIGDVIFNAEEDILEIQTALVNNASFTKHRAELQVMHDKIIFVDYTINPFEENGETQALLELKSVAHSHRINREESLHSAHITTRELVRGLAHEIKNPLGGIRGAAQLLAQENKDVELADYTNIIIEEADRLHNLVDRLVGSRKPLDLKNTNIHEVLDRVRSLVEAEVSGHGINLQYDYDPSIPPVLADPEQLIQAMLNIVRNAMQSLNSPDIDHQLGEIMLRTRVLRNVTIATNFYRLAASIEVIDNGPGIPENMIDTIFYPMISSRPEGTGLGLPITHGIINQHKGMIECGSKLGETKFTVVLPISESKN</sequence>
<dbReference type="GO" id="GO:0000155">
    <property type="term" value="F:phosphorelay sensor kinase activity"/>
    <property type="evidence" value="ECO:0007669"/>
    <property type="project" value="InterPro"/>
</dbReference>
<dbReference type="PRINTS" id="PR00344">
    <property type="entry name" value="BCTRLSENSOR"/>
</dbReference>
<organism evidence="8">
    <name type="scientific">marine metagenome</name>
    <dbReference type="NCBI Taxonomy" id="408172"/>
    <lineage>
        <taxon>unclassified sequences</taxon>
        <taxon>metagenomes</taxon>
        <taxon>ecological metagenomes</taxon>
    </lineage>
</organism>
<dbReference type="Gene3D" id="1.10.287.130">
    <property type="match status" value="1"/>
</dbReference>
<dbReference type="GO" id="GO:0005524">
    <property type="term" value="F:ATP binding"/>
    <property type="evidence" value="ECO:0007669"/>
    <property type="project" value="UniProtKB-KW"/>
</dbReference>
<dbReference type="PANTHER" id="PTHR43065">
    <property type="entry name" value="SENSOR HISTIDINE KINASE"/>
    <property type="match status" value="1"/>
</dbReference>
<protein>
    <recommendedName>
        <fullName evidence="7">Histidine kinase domain-containing protein</fullName>
    </recommendedName>
</protein>
<dbReference type="Pfam" id="PF00512">
    <property type="entry name" value="HisKA"/>
    <property type="match status" value="1"/>
</dbReference>
<keyword evidence="6" id="KW-0902">Two-component regulatory system</keyword>
<evidence type="ECO:0000256" key="4">
    <source>
        <dbReference type="ARBA" id="ARBA00022777"/>
    </source>
</evidence>
<dbReference type="NCBIfam" id="NF008293">
    <property type="entry name" value="PRK11073.1"/>
    <property type="match status" value="1"/>
</dbReference>
<evidence type="ECO:0000256" key="3">
    <source>
        <dbReference type="ARBA" id="ARBA00022741"/>
    </source>
</evidence>
<proteinExistence type="predicted"/>
<reference evidence="8" key="1">
    <citation type="submission" date="2018-05" db="EMBL/GenBank/DDBJ databases">
        <authorList>
            <person name="Lanie J.A."/>
            <person name="Ng W.-L."/>
            <person name="Kazmierczak K.M."/>
            <person name="Andrzejewski T.M."/>
            <person name="Davidsen T.M."/>
            <person name="Wayne K.J."/>
            <person name="Tettelin H."/>
            <person name="Glass J.I."/>
            <person name="Rusch D."/>
            <person name="Podicherti R."/>
            <person name="Tsui H.-C.T."/>
            <person name="Winkler M.E."/>
        </authorList>
    </citation>
    <scope>NUCLEOTIDE SEQUENCE</scope>
</reference>
<dbReference type="InterPro" id="IPR005467">
    <property type="entry name" value="His_kinase_dom"/>
</dbReference>
<accession>A0A381NI79</accession>
<dbReference type="InterPro" id="IPR036097">
    <property type="entry name" value="HisK_dim/P_sf"/>
</dbReference>
<name>A0A381NI79_9ZZZZ</name>
<keyword evidence="3" id="KW-0547">Nucleotide-binding</keyword>
<evidence type="ECO:0000313" key="8">
    <source>
        <dbReference type="EMBL" id="SUZ53233.1"/>
    </source>
</evidence>
<dbReference type="InterPro" id="IPR003594">
    <property type="entry name" value="HATPase_dom"/>
</dbReference>
<dbReference type="Gene3D" id="3.30.450.20">
    <property type="entry name" value="PAS domain"/>
    <property type="match status" value="1"/>
</dbReference>
<dbReference type="SMART" id="SM00387">
    <property type="entry name" value="HATPase_c"/>
    <property type="match status" value="1"/>
</dbReference>
<dbReference type="CDD" id="cd00082">
    <property type="entry name" value="HisKA"/>
    <property type="match status" value="1"/>
</dbReference>
<dbReference type="EMBL" id="UINC01000321">
    <property type="protein sequence ID" value="SUZ53233.1"/>
    <property type="molecule type" value="Genomic_DNA"/>
</dbReference>
<dbReference type="InterPro" id="IPR004358">
    <property type="entry name" value="Sig_transdc_His_kin-like_C"/>
</dbReference>
<dbReference type="SMART" id="SM00388">
    <property type="entry name" value="HisKA"/>
    <property type="match status" value="1"/>
</dbReference>
<evidence type="ECO:0000256" key="2">
    <source>
        <dbReference type="ARBA" id="ARBA00022679"/>
    </source>
</evidence>
<feature type="domain" description="Histidine kinase" evidence="7">
    <location>
        <begin position="138"/>
        <end position="357"/>
    </location>
</feature>
<keyword evidence="4" id="KW-0418">Kinase</keyword>
<keyword evidence="5" id="KW-0067">ATP-binding</keyword>
<dbReference type="PROSITE" id="PS50109">
    <property type="entry name" value="HIS_KIN"/>
    <property type="match status" value="1"/>
</dbReference>
<dbReference type="AlphaFoldDB" id="A0A381NI79"/>
<evidence type="ECO:0000259" key="7">
    <source>
        <dbReference type="PROSITE" id="PS50109"/>
    </source>
</evidence>
<dbReference type="PANTHER" id="PTHR43065:SF16">
    <property type="entry name" value="SENSORY HISTIDINE KINASE_PHOSPHATASE NTRB"/>
    <property type="match status" value="1"/>
</dbReference>